<keyword evidence="4" id="KW-0411">Iron-sulfur</keyword>
<dbReference type="GO" id="GO:0046872">
    <property type="term" value="F:metal ion binding"/>
    <property type="evidence" value="ECO:0007669"/>
    <property type="project" value="UniProtKB-KW"/>
</dbReference>
<name>A0AA51UGS0_9EURY</name>
<gene>
    <name evidence="6" type="ORF">RE476_03360</name>
</gene>
<evidence type="ECO:0000313" key="6">
    <source>
        <dbReference type="EMBL" id="WMW22875.1"/>
    </source>
</evidence>
<accession>A0AA51UGS0</accession>
<dbReference type="PANTHER" id="PTHR11228:SF7">
    <property type="entry name" value="PQQA PEPTIDE CYCLASE"/>
    <property type="match status" value="1"/>
</dbReference>
<dbReference type="NCBIfam" id="TIGR04085">
    <property type="entry name" value="rSAM_more_4Fe4S"/>
    <property type="match status" value="1"/>
</dbReference>
<keyword evidence="2" id="KW-0479">Metal-binding</keyword>
<dbReference type="InterPro" id="IPR058240">
    <property type="entry name" value="rSAM_sf"/>
</dbReference>
<dbReference type="InterPro" id="IPR006638">
    <property type="entry name" value="Elp3/MiaA/NifB-like_rSAM"/>
</dbReference>
<evidence type="ECO:0000259" key="5">
    <source>
        <dbReference type="PROSITE" id="PS51918"/>
    </source>
</evidence>
<protein>
    <submittedName>
        <fullName evidence="6">Radical SAM protein</fullName>
    </submittedName>
</protein>
<dbReference type="KEGG" id="mmav:RE476_03360"/>
<dbReference type="InterPro" id="IPR013785">
    <property type="entry name" value="Aldolase_TIM"/>
</dbReference>
<dbReference type="Gene3D" id="1.10.10.1150">
    <property type="entry name" value="Coenzyme PQQ synthesis protein D (PqqD)"/>
    <property type="match status" value="1"/>
</dbReference>
<dbReference type="CDD" id="cd01335">
    <property type="entry name" value="Radical_SAM"/>
    <property type="match status" value="1"/>
</dbReference>
<dbReference type="SFLD" id="SFLDS00029">
    <property type="entry name" value="Radical_SAM"/>
    <property type="match status" value="1"/>
</dbReference>
<dbReference type="InterPro" id="IPR007197">
    <property type="entry name" value="rSAM"/>
</dbReference>
<dbReference type="GO" id="GO:0051536">
    <property type="term" value="F:iron-sulfur cluster binding"/>
    <property type="evidence" value="ECO:0007669"/>
    <property type="project" value="UniProtKB-KW"/>
</dbReference>
<dbReference type="InterPro" id="IPR023885">
    <property type="entry name" value="4Fe4S-binding_SPASM_dom"/>
</dbReference>
<dbReference type="AlphaFoldDB" id="A0AA51UGS0"/>
<evidence type="ECO:0000256" key="3">
    <source>
        <dbReference type="ARBA" id="ARBA00023004"/>
    </source>
</evidence>
<dbReference type="GO" id="GO:0003824">
    <property type="term" value="F:catalytic activity"/>
    <property type="evidence" value="ECO:0007669"/>
    <property type="project" value="InterPro"/>
</dbReference>
<keyword evidence="3" id="KW-0408">Iron</keyword>
<dbReference type="SFLD" id="SFLDG01067">
    <property type="entry name" value="SPASM/twitch_domain_containing"/>
    <property type="match status" value="1"/>
</dbReference>
<dbReference type="SFLD" id="SFLDG01386">
    <property type="entry name" value="main_SPASM_domain-containing"/>
    <property type="match status" value="1"/>
</dbReference>
<dbReference type="RefSeq" id="WP_309308989.1">
    <property type="nucleotide sequence ID" value="NZ_CP133594.1"/>
</dbReference>
<dbReference type="Pfam" id="PF05402">
    <property type="entry name" value="PqqD"/>
    <property type="match status" value="1"/>
</dbReference>
<keyword evidence="7" id="KW-1185">Reference proteome</keyword>
<organism evidence="6 7">
    <name type="scientific">Methanolobus mangrovi</name>
    <dbReference type="NCBI Taxonomy" id="3072977"/>
    <lineage>
        <taxon>Archaea</taxon>
        <taxon>Methanobacteriati</taxon>
        <taxon>Methanobacteriota</taxon>
        <taxon>Stenosarchaea group</taxon>
        <taxon>Methanomicrobia</taxon>
        <taxon>Methanosarcinales</taxon>
        <taxon>Methanosarcinaceae</taxon>
        <taxon>Methanolobus</taxon>
    </lineage>
</organism>
<feature type="domain" description="Radical SAM core" evidence="5">
    <location>
        <begin position="115"/>
        <end position="325"/>
    </location>
</feature>
<dbReference type="Proteomes" id="UP001183006">
    <property type="component" value="Chromosome"/>
</dbReference>
<dbReference type="GeneID" id="84229147"/>
<dbReference type="SUPFAM" id="SSF102114">
    <property type="entry name" value="Radical SAM enzymes"/>
    <property type="match status" value="1"/>
</dbReference>
<dbReference type="PROSITE" id="PS51918">
    <property type="entry name" value="RADICAL_SAM"/>
    <property type="match status" value="1"/>
</dbReference>
<dbReference type="InterPro" id="IPR050377">
    <property type="entry name" value="Radical_SAM_PqqE_MftC-like"/>
</dbReference>
<dbReference type="Gene3D" id="3.20.20.70">
    <property type="entry name" value="Aldolase class I"/>
    <property type="match status" value="1"/>
</dbReference>
<evidence type="ECO:0000256" key="1">
    <source>
        <dbReference type="ARBA" id="ARBA00022691"/>
    </source>
</evidence>
<dbReference type="Pfam" id="PF13186">
    <property type="entry name" value="SPASM"/>
    <property type="match status" value="1"/>
</dbReference>
<dbReference type="Pfam" id="PF04055">
    <property type="entry name" value="Radical_SAM"/>
    <property type="match status" value="1"/>
</dbReference>
<dbReference type="EMBL" id="CP133594">
    <property type="protein sequence ID" value="WMW22875.1"/>
    <property type="molecule type" value="Genomic_DNA"/>
</dbReference>
<reference evidence="6" key="1">
    <citation type="submission" date="2023-08" db="EMBL/GenBank/DDBJ databases">
        <title>Methanolobus mangrovi sp. nov. and Methanolobus sediminis sp. nov, two novel methylotrophic methanogens isolated from mangrove sediments in China.</title>
        <authorList>
            <person name="Zhou J."/>
        </authorList>
    </citation>
    <scope>NUCLEOTIDE SEQUENCE</scope>
    <source>
        <strain evidence="6">FTZ2</strain>
    </source>
</reference>
<keyword evidence="1" id="KW-0949">S-adenosyl-L-methionine</keyword>
<dbReference type="PANTHER" id="PTHR11228">
    <property type="entry name" value="RADICAL SAM DOMAIN PROTEIN"/>
    <property type="match status" value="1"/>
</dbReference>
<evidence type="ECO:0000256" key="2">
    <source>
        <dbReference type="ARBA" id="ARBA00022723"/>
    </source>
</evidence>
<dbReference type="SMART" id="SM00729">
    <property type="entry name" value="Elp3"/>
    <property type="match status" value="1"/>
</dbReference>
<proteinExistence type="predicted"/>
<dbReference type="InterPro" id="IPR008792">
    <property type="entry name" value="PQQD"/>
</dbReference>
<evidence type="ECO:0000313" key="7">
    <source>
        <dbReference type="Proteomes" id="UP001183006"/>
    </source>
</evidence>
<dbReference type="InterPro" id="IPR041881">
    <property type="entry name" value="PqqD_sf"/>
</dbReference>
<evidence type="ECO:0000256" key="4">
    <source>
        <dbReference type="ARBA" id="ARBA00023014"/>
    </source>
</evidence>
<sequence>MILPKNEPGTVPGPFSILDRNELVPYFPFRIKHEDEVWVIENPITGVENELNEPAFWLLKLCDGYRTLDEIITEISGAYRTDRNTVVDMSSSLLEKLTGDGMLWWRRGRLNYWKLPPPLAVLWDLTSRCNLRCKHCVVSAGEEGREELDFAECCKFIDQCAGFGISQFILSGGEPMVRKDFFDIAEYAAGKGISIQVATNGTLIDENAAQRLASIGACVQVSFDSPEPAVHDEFRQHPGSWQRTKDGIELLIRAGVPVTLAATVTTMNIDDIHRLYELANEMGVQTFRILPFVPFGRGKYADELEVAPARMRELTEFLHAKKEEDGVNIAPMEFECTFSLPPEQEIDADTRIGCDGAISYCTVTSSGEVLPCNYFSGAEAENVKEKDFQWIWNNSRFLNYFRSLKTSDVNGSCQQCDWLPVCRGSCLAANFAHGDIFQSNCHCWLVKPDR</sequence>